<accession>R0KBW5</accession>
<dbReference type="EMBL" id="KB908493">
    <property type="protein sequence ID" value="EOA90433.1"/>
    <property type="molecule type" value="Genomic_DNA"/>
</dbReference>
<keyword evidence="3" id="KW-1185">Reference proteome</keyword>
<reference evidence="2 3" key="1">
    <citation type="journal article" date="2012" name="PLoS Pathog.">
        <title>Diverse lifestyles and strategies of plant pathogenesis encoded in the genomes of eighteen Dothideomycetes fungi.</title>
        <authorList>
            <person name="Ohm R.A."/>
            <person name="Feau N."/>
            <person name="Henrissat B."/>
            <person name="Schoch C.L."/>
            <person name="Horwitz B.A."/>
            <person name="Barry K.W."/>
            <person name="Condon B.J."/>
            <person name="Copeland A.C."/>
            <person name="Dhillon B."/>
            <person name="Glaser F."/>
            <person name="Hesse C.N."/>
            <person name="Kosti I."/>
            <person name="LaButti K."/>
            <person name="Lindquist E.A."/>
            <person name="Lucas S."/>
            <person name="Salamov A.A."/>
            <person name="Bradshaw R.E."/>
            <person name="Ciuffetti L."/>
            <person name="Hamelin R.C."/>
            <person name="Kema G.H.J."/>
            <person name="Lawrence C."/>
            <person name="Scott J.A."/>
            <person name="Spatafora J.W."/>
            <person name="Turgeon B.G."/>
            <person name="de Wit P.J.G.M."/>
            <person name="Zhong S."/>
            <person name="Goodwin S.B."/>
            <person name="Grigoriev I.V."/>
        </authorList>
    </citation>
    <scope>NUCLEOTIDE SEQUENCE [LARGE SCALE GENOMIC DNA]</scope>
    <source>
        <strain evidence="3">28A</strain>
    </source>
</reference>
<evidence type="ECO:0000256" key="1">
    <source>
        <dbReference type="SAM" id="MobiDB-lite"/>
    </source>
</evidence>
<dbReference type="HOGENOM" id="CLU_627254_0_0_1"/>
<dbReference type="Proteomes" id="UP000016935">
    <property type="component" value="Unassembled WGS sequence"/>
</dbReference>
<feature type="compositionally biased region" description="Basic residues" evidence="1">
    <location>
        <begin position="193"/>
        <end position="202"/>
    </location>
</feature>
<feature type="compositionally biased region" description="Low complexity" evidence="1">
    <location>
        <begin position="82"/>
        <end position="97"/>
    </location>
</feature>
<feature type="region of interest" description="Disordered" evidence="1">
    <location>
        <begin position="296"/>
        <end position="396"/>
    </location>
</feature>
<dbReference type="RefSeq" id="XP_008021905.1">
    <property type="nucleotide sequence ID" value="XM_008023714.1"/>
</dbReference>
<feature type="compositionally biased region" description="Acidic residues" evidence="1">
    <location>
        <begin position="314"/>
        <end position="328"/>
    </location>
</feature>
<gene>
    <name evidence="2" type="ORF">SETTUDRAFT_37070</name>
</gene>
<organism evidence="2 3">
    <name type="scientific">Exserohilum turcicum (strain 28A)</name>
    <name type="common">Northern leaf blight fungus</name>
    <name type="synonym">Setosphaeria turcica</name>
    <dbReference type="NCBI Taxonomy" id="671987"/>
    <lineage>
        <taxon>Eukaryota</taxon>
        <taxon>Fungi</taxon>
        <taxon>Dikarya</taxon>
        <taxon>Ascomycota</taxon>
        <taxon>Pezizomycotina</taxon>
        <taxon>Dothideomycetes</taxon>
        <taxon>Pleosporomycetidae</taxon>
        <taxon>Pleosporales</taxon>
        <taxon>Pleosporineae</taxon>
        <taxon>Pleosporaceae</taxon>
        <taxon>Exserohilum</taxon>
    </lineage>
</organism>
<dbReference type="GeneID" id="19404210"/>
<feature type="compositionally biased region" description="Low complexity" evidence="1">
    <location>
        <begin position="112"/>
        <end position="128"/>
    </location>
</feature>
<feature type="region of interest" description="Disordered" evidence="1">
    <location>
        <begin position="411"/>
        <end position="437"/>
    </location>
</feature>
<feature type="region of interest" description="Disordered" evidence="1">
    <location>
        <begin position="152"/>
        <end position="277"/>
    </location>
</feature>
<protein>
    <submittedName>
        <fullName evidence="2">Uncharacterized protein</fullName>
    </submittedName>
</protein>
<dbReference type="STRING" id="671987.R0KBW5"/>
<feature type="compositionally biased region" description="Pro residues" evidence="1">
    <location>
        <begin position="98"/>
        <end position="111"/>
    </location>
</feature>
<reference evidence="2 3" key="2">
    <citation type="journal article" date="2013" name="PLoS Genet.">
        <title>Comparative genome structure, secondary metabolite, and effector coding capacity across Cochliobolus pathogens.</title>
        <authorList>
            <person name="Condon B.J."/>
            <person name="Leng Y."/>
            <person name="Wu D."/>
            <person name="Bushley K.E."/>
            <person name="Ohm R.A."/>
            <person name="Otillar R."/>
            <person name="Martin J."/>
            <person name="Schackwitz W."/>
            <person name="Grimwood J."/>
            <person name="MohdZainudin N."/>
            <person name="Xue C."/>
            <person name="Wang R."/>
            <person name="Manning V.A."/>
            <person name="Dhillon B."/>
            <person name="Tu Z.J."/>
            <person name="Steffenson B.J."/>
            <person name="Salamov A."/>
            <person name="Sun H."/>
            <person name="Lowry S."/>
            <person name="LaButti K."/>
            <person name="Han J."/>
            <person name="Copeland A."/>
            <person name="Lindquist E."/>
            <person name="Barry K."/>
            <person name="Schmutz J."/>
            <person name="Baker S.E."/>
            <person name="Ciuffetti L.M."/>
            <person name="Grigoriev I.V."/>
            <person name="Zhong S."/>
            <person name="Turgeon B.G."/>
        </authorList>
    </citation>
    <scope>NUCLEOTIDE SEQUENCE [LARGE SCALE GENOMIC DNA]</scope>
    <source>
        <strain evidence="3">28A</strain>
    </source>
</reference>
<name>R0KBW5_EXST2</name>
<evidence type="ECO:0000313" key="3">
    <source>
        <dbReference type="Proteomes" id="UP000016935"/>
    </source>
</evidence>
<proteinExistence type="predicted"/>
<evidence type="ECO:0000313" key="2">
    <source>
        <dbReference type="EMBL" id="EOA90433.1"/>
    </source>
</evidence>
<dbReference type="AlphaFoldDB" id="R0KBW5"/>
<feature type="compositionally biased region" description="Low complexity" evidence="1">
    <location>
        <begin position="212"/>
        <end position="277"/>
    </location>
</feature>
<sequence length="437" mass="46929">MFPYRAQVFNGYIASPDACQPINITGLALPQRRQQQQQQQQVALFPLPTQMGMPQPFSSTYGNEAINPFSYIPAQPPFAIPPQQQNFFPLSFPSSQFAPPPAVFPPPPPPQLQLQPQQQQQQQGSSAQRSHLVTPAITPPQNRQLTARPNAAAPETSMNPGMQIPAKTVVLPPRRKPGRPTNASKGLLTKRELRSRKTRKRSSALASGAGTPEPVVAPVQQEPPVFDRASSSRLGSASFSGVPAVVSGSSSSSSSSSSLPAVLPSLPVSSSSSSSFLPTQPQVDLYAGYAPAVGYRPATTESSKPSNYFGMSDSEIDAAVEAQMDETPLEQQQQQQQEEEVEPVPQKQVARNEDDDTAAMEALMREFLDCDENAETSSPALEEVEPVPEQQVAGNDDDDMAAMMELVLEALDGEEAAETSGPAPEEDDDMDSLFGDG</sequence>
<feature type="region of interest" description="Disordered" evidence="1">
    <location>
        <begin position="82"/>
        <end position="130"/>
    </location>
</feature>